<accession>A0A1V6PL82</accession>
<sequence length="560" mass="63400">MLVTLLAETRDRTTLVSTRRDIREVQVLDELPDRPELALTTEAILANEVIPRNEQFLRTFHPALSPEPTVFILHQKYTSKRYWVILCVQSRPLQHTHVGGMEILIQPWFRSTMGERDTFQARPDPIHEYIDTTKFLTLGHIDIVREYWPEAVGIRILRCECAIVLFPDRSSLERAWWNSQVCSFGGLELGFALMEMKSSTLPSATLAMVETGDQVGDATNPRLMMACIGLKLRLPGGHTDSAGQVVLTTVTHGFVKEPMHLEKWIGPWLKEHYVKIRSSIQRFLPKPLPQMVEVQICETNRANFRNSRGPLGKVIALAATGQVVGTITTTFDRPSYDLPFPAGYSHDLSLITHPTLINVCAPPGVNIVPDWGNEEEALGGHPVFCCMLYTEWKGGGSDTTTERRFARGSIVDQSTRQAMVDGAQYHWDKRSREPTTSLLWRTLSNSERVLDWSGSLLCLGTPHNGEISRPLLFQNFEFPWQSHPTRKHVRRKRVFGISSFTKESVKGGFLLPTQIKKSQILLQPWSEHARPISYDQIMLSHPISVAQSTQGHRQELTDPT</sequence>
<keyword evidence="2" id="KW-1185">Reference proteome</keyword>
<gene>
    <name evidence="1" type="ORF">PENDEC_c002G03903</name>
</gene>
<reference evidence="2" key="1">
    <citation type="journal article" date="2017" name="Nat. Microbiol.">
        <title>Global analysis of biosynthetic gene clusters reveals vast potential of secondary metabolite production in Penicillium species.</title>
        <authorList>
            <person name="Nielsen J.C."/>
            <person name="Grijseels S."/>
            <person name="Prigent S."/>
            <person name="Ji B."/>
            <person name="Dainat J."/>
            <person name="Nielsen K.F."/>
            <person name="Frisvad J.C."/>
            <person name="Workman M."/>
            <person name="Nielsen J."/>
        </authorList>
    </citation>
    <scope>NUCLEOTIDE SEQUENCE [LARGE SCALE GENOMIC DNA]</scope>
    <source>
        <strain evidence="2">IBT 11843</strain>
    </source>
</reference>
<dbReference type="OrthoDB" id="3009558at2759"/>
<dbReference type="Proteomes" id="UP000191522">
    <property type="component" value="Unassembled WGS sequence"/>
</dbReference>
<organism evidence="1 2">
    <name type="scientific">Penicillium decumbens</name>
    <dbReference type="NCBI Taxonomy" id="69771"/>
    <lineage>
        <taxon>Eukaryota</taxon>
        <taxon>Fungi</taxon>
        <taxon>Dikarya</taxon>
        <taxon>Ascomycota</taxon>
        <taxon>Pezizomycotina</taxon>
        <taxon>Eurotiomycetes</taxon>
        <taxon>Eurotiomycetidae</taxon>
        <taxon>Eurotiales</taxon>
        <taxon>Aspergillaceae</taxon>
        <taxon>Penicillium</taxon>
    </lineage>
</organism>
<evidence type="ECO:0000313" key="1">
    <source>
        <dbReference type="EMBL" id="OQD77780.1"/>
    </source>
</evidence>
<comment type="caution">
    <text evidence="1">The sequence shown here is derived from an EMBL/GenBank/DDBJ whole genome shotgun (WGS) entry which is preliminary data.</text>
</comment>
<dbReference type="AlphaFoldDB" id="A0A1V6PL82"/>
<dbReference type="STRING" id="69771.A0A1V6PL82"/>
<protein>
    <submittedName>
        <fullName evidence="1">Uncharacterized protein</fullName>
    </submittedName>
</protein>
<name>A0A1V6PL82_PENDC</name>
<evidence type="ECO:0000313" key="2">
    <source>
        <dbReference type="Proteomes" id="UP000191522"/>
    </source>
</evidence>
<dbReference type="EMBL" id="MDYL01000002">
    <property type="protein sequence ID" value="OQD77780.1"/>
    <property type="molecule type" value="Genomic_DNA"/>
</dbReference>
<proteinExistence type="predicted"/>
<dbReference type="OMA" id="WVIRAKN"/>